<accession>A0A6B1DCG0</accession>
<protein>
    <submittedName>
        <fullName evidence="1">Uncharacterized protein</fullName>
    </submittedName>
</protein>
<organism evidence="1">
    <name type="scientific">Caldilineaceae bacterium SB0661_bin_32</name>
    <dbReference type="NCBI Taxonomy" id="2605255"/>
    <lineage>
        <taxon>Bacteria</taxon>
        <taxon>Bacillati</taxon>
        <taxon>Chloroflexota</taxon>
        <taxon>Caldilineae</taxon>
        <taxon>Caldilineales</taxon>
        <taxon>Caldilineaceae</taxon>
    </lineage>
</organism>
<reference evidence="1" key="1">
    <citation type="submission" date="2019-09" db="EMBL/GenBank/DDBJ databases">
        <title>Characterisation of the sponge microbiome using genome-centric metagenomics.</title>
        <authorList>
            <person name="Engelberts J.P."/>
            <person name="Robbins S.J."/>
            <person name="De Goeij J.M."/>
            <person name="Aranda M."/>
            <person name="Bell S.C."/>
            <person name="Webster N.S."/>
        </authorList>
    </citation>
    <scope>NUCLEOTIDE SEQUENCE</scope>
    <source>
        <strain evidence="1">SB0661_bin_32</strain>
    </source>
</reference>
<evidence type="ECO:0000313" key="1">
    <source>
        <dbReference type="EMBL" id="MYC97279.1"/>
    </source>
</evidence>
<dbReference type="AlphaFoldDB" id="A0A6B1DCG0"/>
<sequence length="137" mass="15641">MERRKVRTLRHYRQRFLPGAAFVFRRPRVWMGKRYAAGDACPESLVDNRAKCETFWENEWIELAQFEEILAAAKASGSLMELAEHGIAVPDGVQVERKGGWYEIRLAGGRVEKVKGREGVREFLAGPLPAIEKRNQA</sequence>
<name>A0A6B1DCG0_9CHLR</name>
<gene>
    <name evidence="1" type="ORF">F4X14_20170</name>
</gene>
<comment type="caution">
    <text evidence="1">The sequence shown here is derived from an EMBL/GenBank/DDBJ whole genome shotgun (WGS) entry which is preliminary data.</text>
</comment>
<proteinExistence type="predicted"/>
<dbReference type="EMBL" id="VXMH01000111">
    <property type="protein sequence ID" value="MYC97279.1"/>
    <property type="molecule type" value="Genomic_DNA"/>
</dbReference>